<dbReference type="InterPro" id="IPR002905">
    <property type="entry name" value="Trm1"/>
</dbReference>
<dbReference type="PANTHER" id="PTHR10631:SF3">
    <property type="entry name" value="TRNA (GUANINE(26)-N(2))-DIMETHYLTRANSFERASE"/>
    <property type="match status" value="1"/>
</dbReference>
<dbReference type="GO" id="GO:0000049">
    <property type="term" value="F:tRNA binding"/>
    <property type="evidence" value="ECO:0007669"/>
    <property type="project" value="UniProtKB-UniRule"/>
</dbReference>
<dbReference type="Proteomes" id="UP000029725">
    <property type="component" value="Unassembled WGS sequence"/>
</dbReference>
<comment type="caution">
    <text evidence="13">The sequence shown here is derived from an EMBL/GenBank/DDBJ whole genome shotgun (WGS) entry which is preliminary data.</text>
</comment>
<dbReference type="OrthoDB" id="6349953at2759"/>
<proteinExistence type="inferred from homology"/>
<dbReference type="GO" id="GO:0005634">
    <property type="term" value="C:nucleus"/>
    <property type="evidence" value="ECO:0007669"/>
    <property type="project" value="TreeGrafter"/>
</dbReference>
<dbReference type="AlphaFoldDB" id="A0A098VN26"/>
<dbReference type="PROSITE" id="PS51626">
    <property type="entry name" value="SAM_MT_TRM1"/>
    <property type="match status" value="1"/>
</dbReference>
<dbReference type="HOGENOM" id="CLU_2961313_0_0_1"/>
<evidence type="ECO:0000256" key="6">
    <source>
        <dbReference type="ARBA" id="ARBA00022884"/>
    </source>
</evidence>
<dbReference type="EC" id="2.1.1.216" evidence="7"/>
<dbReference type="VEuPathDB" id="MicrosporidiaDB:DI09_6p220"/>
<dbReference type="GeneID" id="25260652"/>
<dbReference type="FunFam" id="3.30.56.70:FF:000001">
    <property type="entry name" value="tRNA (guanine(26)-N(2))-dimethyltransferase"/>
    <property type="match status" value="1"/>
</dbReference>
<dbReference type="Gene3D" id="3.30.56.70">
    <property type="entry name" value="N2,N2-dimethylguanosine tRNA methyltransferase, C-terminal domain"/>
    <property type="match status" value="1"/>
</dbReference>
<evidence type="ECO:0000256" key="3">
    <source>
        <dbReference type="ARBA" id="ARBA00022679"/>
    </source>
</evidence>
<keyword evidence="5 12" id="KW-0819">tRNA processing</keyword>
<sequence length="59" mass="6526">MSKILHTSTPRLVSVKSALLNAGYQVSISHCDPLGIKTDAPITFLWDIMKEWVCATSIH</sequence>
<dbReference type="GO" id="GO:0160104">
    <property type="term" value="F:tRNA (guanine(26)-N2)-dimethyltransferase activity"/>
    <property type="evidence" value="ECO:0007669"/>
    <property type="project" value="UniProtKB-EC"/>
</dbReference>
<dbReference type="Pfam" id="PF02005">
    <property type="entry name" value="TRM"/>
    <property type="match status" value="1"/>
</dbReference>
<dbReference type="InterPro" id="IPR042296">
    <property type="entry name" value="tRNA_met_Trm1_C"/>
</dbReference>
<keyword evidence="2 12" id="KW-0489">Methyltransferase</keyword>
<keyword evidence="3 12" id="KW-0808">Transferase</keyword>
<evidence type="ECO:0000256" key="5">
    <source>
        <dbReference type="ARBA" id="ARBA00022694"/>
    </source>
</evidence>
<gene>
    <name evidence="13" type="ORF">DI09_6p220</name>
</gene>
<dbReference type="PANTHER" id="PTHR10631">
    <property type="entry name" value="N 2 ,N 2 -DIMETHYLGUANOSINE TRNA METHYLTRANSFERASE"/>
    <property type="match status" value="1"/>
</dbReference>
<evidence type="ECO:0000256" key="11">
    <source>
        <dbReference type="ARBA" id="ARBA00083299"/>
    </source>
</evidence>
<comment type="catalytic activity">
    <reaction evidence="8">
        <text>guanosine(26) in tRNA + 2 S-adenosyl-L-methionine = N(2)-dimethylguanosine(26) in tRNA + 2 S-adenosyl-L-homocysteine + 2 H(+)</text>
        <dbReference type="Rhea" id="RHEA:43140"/>
        <dbReference type="Rhea" id="RHEA-COMP:10359"/>
        <dbReference type="Rhea" id="RHEA-COMP:10360"/>
        <dbReference type="ChEBI" id="CHEBI:15378"/>
        <dbReference type="ChEBI" id="CHEBI:57856"/>
        <dbReference type="ChEBI" id="CHEBI:59789"/>
        <dbReference type="ChEBI" id="CHEBI:74269"/>
        <dbReference type="ChEBI" id="CHEBI:74513"/>
        <dbReference type="EC" id="2.1.1.216"/>
    </reaction>
</comment>
<dbReference type="InterPro" id="IPR029063">
    <property type="entry name" value="SAM-dependent_MTases_sf"/>
</dbReference>
<dbReference type="RefSeq" id="XP_013236865.1">
    <property type="nucleotide sequence ID" value="XM_013381411.1"/>
</dbReference>
<keyword evidence="14" id="KW-1185">Reference proteome</keyword>
<dbReference type="GO" id="GO:0002940">
    <property type="term" value="P:tRNA N2-guanine methylation"/>
    <property type="evidence" value="ECO:0007669"/>
    <property type="project" value="TreeGrafter"/>
</dbReference>
<keyword evidence="6 12" id="KW-0694">RNA-binding</keyword>
<protein>
    <recommendedName>
        <fullName evidence="7">tRNA (guanine(26)-N(2))-dimethyltransferase</fullName>
        <ecNumber evidence="7">2.1.1.216</ecNumber>
    </recommendedName>
    <alternativeName>
        <fullName evidence="10">tRNA 2,2-dimethylguanosine-26 methyltransferase</fullName>
    </alternativeName>
    <alternativeName>
        <fullName evidence="9">tRNA(guanine-26,N(2)-N(2)) methyltransferase</fullName>
    </alternativeName>
    <alternativeName>
        <fullName evidence="11">tRNA(m(2,2)G26)dimethyltransferase</fullName>
    </alternativeName>
</protein>
<evidence type="ECO:0000313" key="14">
    <source>
        <dbReference type="Proteomes" id="UP000029725"/>
    </source>
</evidence>
<evidence type="ECO:0000256" key="2">
    <source>
        <dbReference type="ARBA" id="ARBA00022603"/>
    </source>
</evidence>
<name>A0A098VN26_9MICR</name>
<keyword evidence="1 12" id="KW-0820">tRNA-binding</keyword>
<evidence type="ECO:0000256" key="9">
    <source>
        <dbReference type="ARBA" id="ARBA00077143"/>
    </source>
</evidence>
<evidence type="ECO:0000313" key="13">
    <source>
        <dbReference type="EMBL" id="KGG50438.1"/>
    </source>
</evidence>
<accession>A0A098VN26</accession>
<comment type="similarity">
    <text evidence="12">Belongs to the class I-like SAM-binding methyltransferase superfamily. Trm1 family.</text>
</comment>
<evidence type="ECO:0000256" key="1">
    <source>
        <dbReference type="ARBA" id="ARBA00022555"/>
    </source>
</evidence>
<evidence type="ECO:0000256" key="4">
    <source>
        <dbReference type="ARBA" id="ARBA00022691"/>
    </source>
</evidence>
<dbReference type="SUPFAM" id="SSF53335">
    <property type="entry name" value="S-adenosyl-L-methionine-dependent methyltransferases"/>
    <property type="match status" value="1"/>
</dbReference>
<evidence type="ECO:0000256" key="7">
    <source>
        <dbReference type="ARBA" id="ARBA00039099"/>
    </source>
</evidence>
<evidence type="ECO:0000256" key="10">
    <source>
        <dbReference type="ARBA" id="ARBA00082896"/>
    </source>
</evidence>
<dbReference type="EMBL" id="JMKJ01000579">
    <property type="protein sequence ID" value="KGG50438.1"/>
    <property type="molecule type" value="Genomic_DNA"/>
</dbReference>
<reference evidence="13 14" key="1">
    <citation type="submission" date="2014-04" db="EMBL/GenBank/DDBJ databases">
        <title>A new species of microsporidia sheds light on the evolution of extreme parasitism.</title>
        <authorList>
            <person name="Haag K.L."/>
            <person name="James T.Y."/>
            <person name="Larsson R."/>
            <person name="Schaer T.M."/>
            <person name="Refardt D."/>
            <person name="Pombert J.-F."/>
            <person name="Ebert D."/>
        </authorList>
    </citation>
    <scope>NUCLEOTIDE SEQUENCE [LARGE SCALE GENOMIC DNA]</scope>
    <source>
        <strain evidence="13 14">UGP3</strain>
        <tissue evidence="13">Spores</tissue>
    </source>
</reference>
<organism evidence="13 14">
    <name type="scientific">Mitosporidium daphniae</name>
    <dbReference type="NCBI Taxonomy" id="1485682"/>
    <lineage>
        <taxon>Eukaryota</taxon>
        <taxon>Fungi</taxon>
        <taxon>Fungi incertae sedis</taxon>
        <taxon>Microsporidia</taxon>
        <taxon>Mitosporidium</taxon>
    </lineage>
</organism>
<evidence type="ECO:0000256" key="8">
    <source>
        <dbReference type="ARBA" id="ARBA00051897"/>
    </source>
</evidence>
<evidence type="ECO:0000256" key="12">
    <source>
        <dbReference type="PROSITE-ProRule" id="PRU00958"/>
    </source>
</evidence>
<keyword evidence="4 12" id="KW-0949">S-adenosyl-L-methionine</keyword>